<sequence length="28" mass="3196">MLHTVSHRGMRVTGRVVQVSIPPNWHTV</sequence>
<organism evidence="1 2">
    <name type="scientific">Gossypium arboreum</name>
    <name type="common">Tree cotton</name>
    <name type="synonym">Gossypium nanking</name>
    <dbReference type="NCBI Taxonomy" id="29729"/>
    <lineage>
        <taxon>Eukaryota</taxon>
        <taxon>Viridiplantae</taxon>
        <taxon>Streptophyta</taxon>
        <taxon>Embryophyta</taxon>
        <taxon>Tracheophyta</taxon>
        <taxon>Spermatophyta</taxon>
        <taxon>Magnoliopsida</taxon>
        <taxon>eudicotyledons</taxon>
        <taxon>Gunneridae</taxon>
        <taxon>Pentapetalae</taxon>
        <taxon>rosids</taxon>
        <taxon>malvids</taxon>
        <taxon>Malvales</taxon>
        <taxon>Malvaceae</taxon>
        <taxon>Malvoideae</taxon>
        <taxon>Gossypium</taxon>
    </lineage>
</organism>
<dbReference type="Proteomes" id="UP000032142">
    <property type="component" value="Unassembled WGS sequence"/>
</dbReference>
<dbReference type="AlphaFoldDB" id="A0A0B0N8Q9"/>
<evidence type="ECO:0000313" key="1">
    <source>
        <dbReference type="EMBL" id="KHG07486.1"/>
    </source>
</evidence>
<keyword evidence="2" id="KW-1185">Reference proteome</keyword>
<name>A0A0B0N8Q9_GOSAR</name>
<accession>A0A0B0N8Q9</accession>
<comment type="caution">
    <text evidence="1">The sequence shown here is derived from an EMBL/GenBank/DDBJ whole genome shotgun (WGS) entry which is preliminary data.</text>
</comment>
<evidence type="ECO:0000313" key="2">
    <source>
        <dbReference type="Proteomes" id="UP000032142"/>
    </source>
</evidence>
<reference evidence="2" key="1">
    <citation type="submission" date="2014-09" db="EMBL/GenBank/DDBJ databases">
        <authorList>
            <person name="Mudge J."/>
            <person name="Ramaraj T."/>
            <person name="Lindquist I.E."/>
            <person name="Bharti A.K."/>
            <person name="Sundararajan A."/>
            <person name="Cameron C.T."/>
            <person name="Woodward J.E."/>
            <person name="May G.D."/>
            <person name="Brubaker C."/>
            <person name="Broadhvest J."/>
            <person name="Wilkins T.A."/>
        </authorList>
    </citation>
    <scope>NUCLEOTIDE SEQUENCE</scope>
    <source>
        <strain evidence="2">cv. AKA8401</strain>
    </source>
</reference>
<gene>
    <name evidence="1" type="ORF">F383_34476</name>
</gene>
<proteinExistence type="predicted"/>
<protein>
    <submittedName>
        <fullName evidence="1">Uncharacterized protein</fullName>
    </submittedName>
</protein>
<dbReference type="EMBL" id="JRRC01475435">
    <property type="protein sequence ID" value="KHG07486.1"/>
    <property type="molecule type" value="Genomic_DNA"/>
</dbReference>